<dbReference type="Gene3D" id="2.40.480.10">
    <property type="entry name" value="Allene oxide cyclase-like"/>
    <property type="match status" value="1"/>
</dbReference>
<dbReference type="OMA" id="CEARMRW"/>
<sequence length="179" mass="18879">MAAAGSYAALSSCLLALALLAATASAQEKETHLRVFWHDVVTGGPNVSTIVQVAEAPSSNASATGFGTVIVIDDPLTEGPNLTTSRLVGRAQGMYVSAGRDSLSLMMAMNFVFVDGAYNGSSLAILGANPAERTVREMPVVGGTGVFRFARGYCQARTQWIDNRTGDAIVEYNLHVRHD</sequence>
<reference evidence="6" key="3">
    <citation type="submission" date="2021-05" db="UniProtKB">
        <authorList>
            <consortium name="EnsemblPlants"/>
        </authorList>
    </citation>
    <scope>IDENTIFICATION</scope>
    <source>
        <strain evidence="6">cv. B73</strain>
    </source>
</reference>
<comment type="similarity">
    <text evidence="1 4">Belongs to the plant dirigent protein family.</text>
</comment>
<protein>
    <recommendedName>
        <fullName evidence="4">Dirigent protein</fullName>
    </recommendedName>
</protein>
<keyword evidence="7" id="KW-1185">Reference proteome</keyword>
<keyword evidence="4" id="KW-0732">Signal</keyword>
<evidence type="ECO:0000313" key="5">
    <source>
        <dbReference type="EMBL" id="ONM19530.1"/>
    </source>
</evidence>
<evidence type="ECO:0000313" key="7">
    <source>
        <dbReference type="Proteomes" id="UP000007305"/>
    </source>
</evidence>
<dbReference type="Pfam" id="PF03018">
    <property type="entry name" value="Dirigent"/>
    <property type="match status" value="1"/>
</dbReference>
<dbReference type="ExpressionAtlas" id="A0A1D6EHC8">
    <property type="expression patterns" value="baseline"/>
</dbReference>
<dbReference type="GeneID" id="103646994"/>
<dbReference type="eggNOG" id="ENOG502RXST">
    <property type="taxonomic scope" value="Eukaryota"/>
</dbReference>
<comment type="function">
    <text evidence="4">Dirigent proteins impart stereoselectivity on the phenoxy radical-coupling reaction, yielding optically active lignans from two molecules of coniferyl alcohol in the biosynthesis of lignans, flavonolignans, and alkaloids and thus plays a central role in plant secondary metabolism.</text>
</comment>
<evidence type="ECO:0007829" key="8">
    <source>
        <dbReference type="PeptideAtlas" id="A0A1D6EHC8"/>
    </source>
</evidence>
<dbReference type="Gramene" id="Zm00001eb091370_T001">
    <property type="protein sequence ID" value="Zm00001eb091370_P001"/>
    <property type="gene ID" value="Zm00001eb091370"/>
</dbReference>
<evidence type="ECO:0000256" key="4">
    <source>
        <dbReference type="RuleBase" id="RU363099"/>
    </source>
</evidence>
<dbReference type="SMR" id="A0A1D6EHC8"/>
<dbReference type="EMBL" id="CM007648">
    <property type="protein sequence ID" value="ONM19530.1"/>
    <property type="molecule type" value="Genomic_DNA"/>
</dbReference>
<evidence type="ECO:0000256" key="3">
    <source>
        <dbReference type="ARBA" id="ARBA00022525"/>
    </source>
</evidence>
<accession>A0A1D6EHC8</accession>
<organism evidence="5">
    <name type="scientific">Zea mays</name>
    <name type="common">Maize</name>
    <dbReference type="NCBI Taxonomy" id="4577"/>
    <lineage>
        <taxon>Eukaryota</taxon>
        <taxon>Viridiplantae</taxon>
        <taxon>Streptophyta</taxon>
        <taxon>Embryophyta</taxon>
        <taxon>Tracheophyta</taxon>
        <taxon>Spermatophyta</taxon>
        <taxon>Magnoliopsida</taxon>
        <taxon>Liliopsida</taxon>
        <taxon>Poales</taxon>
        <taxon>Poaceae</taxon>
        <taxon>PACMAD clade</taxon>
        <taxon>Panicoideae</taxon>
        <taxon>Andropogonodae</taxon>
        <taxon>Andropogoneae</taxon>
        <taxon>Tripsacinae</taxon>
        <taxon>Zea</taxon>
    </lineage>
</organism>
<keyword evidence="8" id="KW-1267">Proteomics identification</keyword>
<dbReference type="KEGG" id="zma:103646994"/>
<evidence type="ECO:0000256" key="2">
    <source>
        <dbReference type="ARBA" id="ARBA00011738"/>
    </source>
</evidence>
<keyword evidence="4" id="KW-0052">Apoplast</keyword>
<evidence type="ECO:0000256" key="1">
    <source>
        <dbReference type="ARBA" id="ARBA00010746"/>
    </source>
</evidence>
<feature type="signal peptide" evidence="4">
    <location>
        <begin position="1"/>
        <end position="26"/>
    </location>
</feature>
<proteinExistence type="evidence at protein level"/>
<dbReference type="RefSeq" id="XP_008669799.1">
    <property type="nucleotide sequence ID" value="XM_008671577.2"/>
</dbReference>
<dbReference type="Proteomes" id="UP000007305">
    <property type="component" value="Chromosome 2"/>
</dbReference>
<dbReference type="EnsemblPlants" id="Zm00001eb091370_T001">
    <property type="protein sequence ID" value="Zm00001eb091370_P001"/>
    <property type="gene ID" value="Zm00001eb091370"/>
</dbReference>
<comment type="subunit">
    <text evidence="2 4">Homodimer.</text>
</comment>
<dbReference type="InterPro" id="IPR004265">
    <property type="entry name" value="Dirigent"/>
</dbReference>
<comment type="subcellular location">
    <subcellularLocation>
        <location evidence="4">Secreted</location>
        <location evidence="4">Extracellular space</location>
        <location evidence="4">Apoplast</location>
    </subcellularLocation>
</comment>
<feature type="chain" id="PRO_5011125320" description="Dirigent protein" evidence="4">
    <location>
        <begin position="27"/>
        <end position="179"/>
    </location>
</feature>
<dbReference type="AlphaFoldDB" id="A0A1D6EHC8"/>
<dbReference type="GO" id="GO:0048046">
    <property type="term" value="C:apoplast"/>
    <property type="evidence" value="ECO:0007669"/>
    <property type="project" value="UniProtKB-SubCell"/>
</dbReference>
<reference evidence="6" key="2">
    <citation type="submission" date="2019-07" db="EMBL/GenBank/DDBJ databases">
        <authorList>
            <person name="Seetharam A."/>
            <person name="Woodhouse M."/>
            <person name="Cannon E."/>
        </authorList>
    </citation>
    <scope>NUCLEOTIDE SEQUENCE [LARGE SCALE GENOMIC DNA]</scope>
    <source>
        <strain evidence="6">cv. B73</strain>
    </source>
</reference>
<evidence type="ECO:0000313" key="6">
    <source>
        <dbReference type="EnsemblPlants" id="Zm00001eb091370_P001"/>
    </source>
</evidence>
<dbReference type="GO" id="GO:0009699">
    <property type="term" value="P:phenylpropanoid biosynthetic process"/>
    <property type="evidence" value="ECO:0007669"/>
    <property type="project" value="UniProtKB-ARBA"/>
</dbReference>
<dbReference type="PANTHER" id="PTHR21495">
    <property type="entry name" value="NUCLEOPORIN-RELATED"/>
    <property type="match status" value="1"/>
</dbReference>
<gene>
    <name evidence="6" type="primary">LOC103646994</name>
    <name evidence="5" type="ORF">ZEAMMB73_Zm00001d004754</name>
</gene>
<reference evidence="5 7" key="1">
    <citation type="submission" date="2015-12" db="EMBL/GenBank/DDBJ databases">
        <title>Update maize B73 reference genome by single molecule sequencing technologies.</title>
        <authorList>
            <consortium name="Maize Genome Sequencing Project"/>
            <person name="Ware D."/>
        </authorList>
    </citation>
    <scope>NUCLEOTIDE SEQUENCE [LARGE SCALE GENOMIC DNA]</scope>
    <source>
        <strain evidence="7">cv. B73</strain>
        <tissue evidence="5">Seedling</tissue>
    </source>
</reference>
<dbReference type="PaxDb" id="4577-GRMZM2G159503_P01"/>
<keyword evidence="3 4" id="KW-0964">Secreted</keyword>
<dbReference type="OrthoDB" id="1864232at2759"/>
<dbReference type="InterPro" id="IPR044859">
    <property type="entry name" value="Allene_oxi_cyc_Dirigent"/>
</dbReference>
<name>A0A1D6EHC8_MAIZE</name>